<dbReference type="InterPro" id="IPR000109">
    <property type="entry name" value="POT_fam"/>
</dbReference>
<feature type="compositionally biased region" description="Acidic residues" evidence="8">
    <location>
        <begin position="1"/>
        <end position="11"/>
    </location>
</feature>
<sequence length="543" mass="60519">MSDVELSDFVDDGGKNQKLGETPTKEDLSKLRRVADRIPITAWYIVACELCERFTYYGVQGPMQNYIQFPPQPKPGGQPGALGKGEQAATSINLFFFFFCYVTPLFGAVMADRYLGKYKTIIIFSLIYVVGLVVLTVTSIPAAITSGVSLPGLVIAIIIIGIGTGGIKSNVGPMVADQYRPKQPYIKVLPSGERVIADPKLTVQTIFAWFYLAINIGGLAPILTTLVEKHHSFWLAYLIPTVMMVFGILIFISGRRTYYKAPPSTSVIADSFSVMKVAFVRGKSLENAKASNVPVNLHAKYRVNWDDNFVNDLKSALEACRVFVFYPIYWCCYNQMYNNLISQAATMNTGSLPNDIMNNFDPLTLLFMIPLFEKVIYPFLRSKGLPLKPVTRIFIGFLLSAVAMGYAAILQRVVYNTGPCYDHPLCKEADVPNDISVYWQIPVYVIVAISEIFASITGLEYAYQKAPPSMRSLVTALFLTTTAFGSILGYAIVPLAVDPYLPYMYSLLAGIMVITACVFYSLFRKYDLQEEFEEEITEKEIVE</sequence>
<keyword evidence="6 9" id="KW-0472">Membrane</keyword>
<dbReference type="Pfam" id="PF00854">
    <property type="entry name" value="PTR2"/>
    <property type="match status" value="1"/>
</dbReference>
<feature type="transmembrane region" description="Helical" evidence="9">
    <location>
        <begin position="441"/>
        <end position="461"/>
    </location>
</feature>
<evidence type="ECO:0000256" key="1">
    <source>
        <dbReference type="ARBA" id="ARBA00004141"/>
    </source>
</evidence>
<dbReference type="InterPro" id="IPR036259">
    <property type="entry name" value="MFS_trans_sf"/>
</dbReference>
<dbReference type="Gene3D" id="1.20.1250.20">
    <property type="entry name" value="MFS general substrate transporter like domains"/>
    <property type="match status" value="1"/>
</dbReference>
<comment type="subcellular location">
    <subcellularLocation>
        <location evidence="1 7">Membrane</location>
        <topology evidence="1 7">Multi-pass membrane protein</topology>
    </subcellularLocation>
</comment>
<evidence type="ECO:0000256" key="9">
    <source>
        <dbReference type="SAM" id="Phobius"/>
    </source>
</evidence>
<dbReference type="FunFam" id="1.20.1250.20:FF:000085">
    <property type="entry name" value="MFS peptide transporter Ptr2"/>
    <property type="match status" value="1"/>
</dbReference>
<evidence type="ECO:0000313" key="10">
    <source>
        <dbReference type="EMBL" id="JAT58703.1"/>
    </source>
</evidence>
<dbReference type="AlphaFoldDB" id="A0A1D1YVK9"/>
<feature type="transmembrane region" description="Helical" evidence="9">
    <location>
        <begin position="503"/>
        <end position="523"/>
    </location>
</feature>
<evidence type="ECO:0000256" key="2">
    <source>
        <dbReference type="ARBA" id="ARBA00005982"/>
    </source>
</evidence>
<evidence type="ECO:0000256" key="6">
    <source>
        <dbReference type="ARBA" id="ARBA00023136"/>
    </source>
</evidence>
<dbReference type="GO" id="GO:0006857">
    <property type="term" value="P:oligopeptide transport"/>
    <property type="evidence" value="ECO:0007669"/>
    <property type="project" value="InterPro"/>
</dbReference>
<gene>
    <name evidence="10" type="primary">PTR2_1</name>
    <name evidence="10" type="ORF">g.4155</name>
</gene>
<dbReference type="GO" id="GO:0022857">
    <property type="term" value="F:transmembrane transporter activity"/>
    <property type="evidence" value="ECO:0007669"/>
    <property type="project" value="InterPro"/>
</dbReference>
<dbReference type="PANTHER" id="PTHR11654">
    <property type="entry name" value="OLIGOPEPTIDE TRANSPORTER-RELATED"/>
    <property type="match status" value="1"/>
</dbReference>
<dbReference type="GO" id="GO:0005886">
    <property type="term" value="C:plasma membrane"/>
    <property type="evidence" value="ECO:0007669"/>
    <property type="project" value="UniProtKB-ARBA"/>
</dbReference>
<keyword evidence="3 7" id="KW-0813">Transport</keyword>
<feature type="transmembrane region" description="Helical" evidence="9">
    <location>
        <begin position="390"/>
        <end position="409"/>
    </location>
</feature>
<reference evidence="10" key="1">
    <citation type="submission" date="2015-07" db="EMBL/GenBank/DDBJ databases">
        <title>Transcriptome Assembly of Anthurium amnicola.</title>
        <authorList>
            <person name="Suzuki J."/>
        </authorList>
    </citation>
    <scope>NUCLEOTIDE SEQUENCE</scope>
</reference>
<dbReference type="EMBL" id="GDJX01009233">
    <property type="protein sequence ID" value="JAT58703.1"/>
    <property type="molecule type" value="Transcribed_RNA"/>
</dbReference>
<feature type="transmembrane region" description="Helical" evidence="9">
    <location>
        <begin position="150"/>
        <end position="167"/>
    </location>
</feature>
<feature type="transmembrane region" description="Helical" evidence="9">
    <location>
        <begin position="88"/>
        <end position="109"/>
    </location>
</feature>
<comment type="similarity">
    <text evidence="2 7">Belongs to the major facilitator superfamily. Proton-dependent oligopeptide transporter (POT/PTR) (TC 2.A.17) family.</text>
</comment>
<evidence type="ECO:0000256" key="5">
    <source>
        <dbReference type="ARBA" id="ARBA00022989"/>
    </source>
</evidence>
<evidence type="ECO:0000256" key="4">
    <source>
        <dbReference type="ARBA" id="ARBA00022692"/>
    </source>
</evidence>
<keyword evidence="5 9" id="KW-1133">Transmembrane helix</keyword>
<organism evidence="10">
    <name type="scientific">Anthurium amnicola</name>
    <dbReference type="NCBI Taxonomy" id="1678845"/>
    <lineage>
        <taxon>Eukaryota</taxon>
        <taxon>Viridiplantae</taxon>
        <taxon>Streptophyta</taxon>
        <taxon>Embryophyta</taxon>
        <taxon>Tracheophyta</taxon>
        <taxon>Spermatophyta</taxon>
        <taxon>Magnoliopsida</taxon>
        <taxon>Liliopsida</taxon>
        <taxon>Araceae</taxon>
        <taxon>Pothoideae</taxon>
        <taxon>Potheae</taxon>
        <taxon>Anthurium</taxon>
    </lineage>
</organism>
<feature type="transmembrane region" description="Helical" evidence="9">
    <location>
        <begin position="233"/>
        <end position="252"/>
    </location>
</feature>
<feature type="transmembrane region" description="Helical" evidence="9">
    <location>
        <begin position="473"/>
        <end position="497"/>
    </location>
</feature>
<feature type="transmembrane region" description="Helical" evidence="9">
    <location>
        <begin position="206"/>
        <end position="227"/>
    </location>
</feature>
<name>A0A1D1YVK9_9ARAE</name>
<dbReference type="SUPFAM" id="SSF103473">
    <property type="entry name" value="MFS general substrate transporter"/>
    <property type="match status" value="1"/>
</dbReference>
<feature type="region of interest" description="Disordered" evidence="8">
    <location>
        <begin position="1"/>
        <end position="22"/>
    </location>
</feature>
<feature type="transmembrane region" description="Helical" evidence="9">
    <location>
        <begin position="121"/>
        <end position="144"/>
    </location>
</feature>
<evidence type="ECO:0000256" key="7">
    <source>
        <dbReference type="RuleBase" id="RU003755"/>
    </source>
</evidence>
<proteinExistence type="inferred from homology"/>
<dbReference type="PROSITE" id="PS01023">
    <property type="entry name" value="PTR2_2"/>
    <property type="match status" value="1"/>
</dbReference>
<dbReference type="InterPro" id="IPR018456">
    <property type="entry name" value="PTR2_symporter_CS"/>
</dbReference>
<keyword evidence="4 7" id="KW-0812">Transmembrane</keyword>
<protein>
    <submittedName>
        <fullName evidence="10">Peptide transporter PTR2</fullName>
    </submittedName>
</protein>
<evidence type="ECO:0000256" key="8">
    <source>
        <dbReference type="SAM" id="MobiDB-lite"/>
    </source>
</evidence>
<dbReference type="PROSITE" id="PS01022">
    <property type="entry name" value="PTR2_1"/>
    <property type="match status" value="1"/>
</dbReference>
<evidence type="ECO:0000256" key="3">
    <source>
        <dbReference type="ARBA" id="ARBA00022448"/>
    </source>
</evidence>
<accession>A0A1D1YVK9</accession>